<accession>A0A0S7YBG1</accession>
<dbReference type="PATRIC" id="fig|1703772.3.peg.213"/>
<feature type="transmembrane region" description="Helical" evidence="1">
    <location>
        <begin position="121"/>
        <end position="142"/>
    </location>
</feature>
<keyword evidence="1" id="KW-0472">Membrane</keyword>
<gene>
    <name evidence="2" type="ORF">AMJ52_07325</name>
</gene>
<evidence type="ECO:0008006" key="4">
    <source>
        <dbReference type="Google" id="ProtNLM"/>
    </source>
</evidence>
<keyword evidence="1" id="KW-0812">Transmembrane</keyword>
<name>A0A0S7YBG1_UNCT6</name>
<dbReference type="InterPro" id="IPR010406">
    <property type="entry name" value="DUF1003"/>
</dbReference>
<proteinExistence type="predicted"/>
<comment type="caution">
    <text evidence="2">The sequence shown here is derived from an EMBL/GenBank/DDBJ whole genome shotgun (WGS) entry which is preliminary data.</text>
</comment>
<sequence>MEKKQESLVCQICGEQKKRNEVIPAELVREPLVETIRKTHPDWSPSGYICIADLNHFRAQYVKDVLEMGKGELSILEEQVMQSLKEQELLSKNINIEFDQKLSLGEHMADRLAEFAGSWRFIMMFFGVLVLWITVNSIVLILRPFDPYPFILLNLVLSCLAAIQAPVIMMSQNRQEARDRLRAEHDYLVNLKAELEIRHLHEKIDHLLRNQWNRLLEIQEIQMELMEEFTHKASRS</sequence>
<reference evidence="2 3" key="1">
    <citation type="journal article" date="2015" name="Microbiome">
        <title>Genomic resolution of linkages in carbon, nitrogen, and sulfur cycling among widespread estuary sediment bacteria.</title>
        <authorList>
            <person name="Baker B.J."/>
            <person name="Lazar C.S."/>
            <person name="Teske A.P."/>
            <person name="Dick G.J."/>
        </authorList>
    </citation>
    <scope>NUCLEOTIDE SEQUENCE [LARGE SCALE GENOMIC DNA]</scope>
    <source>
        <strain evidence="2">DG_78</strain>
    </source>
</reference>
<evidence type="ECO:0000313" key="3">
    <source>
        <dbReference type="Proteomes" id="UP000051012"/>
    </source>
</evidence>
<dbReference type="EMBL" id="LJNI01000096">
    <property type="protein sequence ID" value="KPJ72133.1"/>
    <property type="molecule type" value="Genomic_DNA"/>
</dbReference>
<organism evidence="2 3">
    <name type="scientific">candidate division TA06 bacterium DG_78</name>
    <dbReference type="NCBI Taxonomy" id="1703772"/>
    <lineage>
        <taxon>Bacteria</taxon>
        <taxon>Bacteria division TA06</taxon>
    </lineage>
</organism>
<evidence type="ECO:0000256" key="1">
    <source>
        <dbReference type="SAM" id="Phobius"/>
    </source>
</evidence>
<dbReference type="AlphaFoldDB" id="A0A0S7YBG1"/>
<dbReference type="Pfam" id="PF06210">
    <property type="entry name" value="DUF1003"/>
    <property type="match status" value="1"/>
</dbReference>
<protein>
    <recommendedName>
        <fullName evidence="4">Cyclic nucleotide-binding protein</fullName>
    </recommendedName>
</protein>
<keyword evidence="1" id="KW-1133">Transmembrane helix</keyword>
<feature type="transmembrane region" description="Helical" evidence="1">
    <location>
        <begin position="148"/>
        <end position="170"/>
    </location>
</feature>
<dbReference type="Proteomes" id="UP000051012">
    <property type="component" value="Unassembled WGS sequence"/>
</dbReference>
<dbReference type="PANTHER" id="PTHR41386:SF1">
    <property type="entry name" value="MEMBRANE PROTEIN"/>
    <property type="match status" value="1"/>
</dbReference>
<evidence type="ECO:0000313" key="2">
    <source>
        <dbReference type="EMBL" id="KPJ72133.1"/>
    </source>
</evidence>
<dbReference type="PANTHER" id="PTHR41386">
    <property type="entry name" value="INTEGRAL MEMBRANE PROTEIN-RELATED"/>
    <property type="match status" value="1"/>
</dbReference>